<dbReference type="SUPFAM" id="SSF53756">
    <property type="entry name" value="UDP-Glycosyltransferase/glycogen phosphorylase"/>
    <property type="match status" value="1"/>
</dbReference>
<proteinExistence type="predicted"/>
<evidence type="ECO:0000313" key="2">
    <source>
        <dbReference type="Proteomes" id="UP000664654"/>
    </source>
</evidence>
<name>A0A939IS52_9ALTE</name>
<evidence type="ECO:0000313" key="1">
    <source>
        <dbReference type="EMBL" id="MBN7826352.1"/>
    </source>
</evidence>
<comment type="caution">
    <text evidence="1">The sequence shown here is derived from an EMBL/GenBank/DDBJ whole genome shotgun (WGS) entry which is preliminary data.</text>
</comment>
<gene>
    <name evidence="1" type="ORF">J0A66_14045</name>
</gene>
<dbReference type="AlphaFoldDB" id="A0A939IS52"/>
<dbReference type="Gene3D" id="3.40.50.2000">
    <property type="entry name" value="Glycogen Phosphorylase B"/>
    <property type="match status" value="2"/>
</dbReference>
<sequence>MLGLGDVTCIGIPALRHFKKEFPQARFSFLTFAAGQEMIRLAEPDTHVWGLEKDQWPENIIPAMETFLGLAEQIIAEGYTHIVNLDTWFMPCFLARFLKDAGEPVTGNTMSVSVQSLIDQFQSQQLKAEYVNDPVSYMQSSFFSMHRWHTPWWQSSLLPDNGYPEFYLRTCCGFDELEMDWSVDVPADQRLKKIGKQKKIIALAPQARTAERSYPFAQALQGILQDMGYHVWTGFDGKIPLRQTLMQLKATDLLVTAPSAPQWLASTVGCPSLVVCGDVDPRTLMPDYATDPHDGPIPAEQLAESIHSIFEDEQSEAHQNR</sequence>
<dbReference type="EMBL" id="JAFKCV010000008">
    <property type="protein sequence ID" value="MBN7826352.1"/>
    <property type="molecule type" value="Genomic_DNA"/>
</dbReference>
<reference evidence="1" key="1">
    <citation type="submission" date="2021-03" db="EMBL/GenBank/DDBJ databases">
        <title>novel species isolated from a fishpond in China.</title>
        <authorList>
            <person name="Lu H."/>
            <person name="Cai Z."/>
        </authorList>
    </citation>
    <scope>NUCLEOTIDE SEQUENCE</scope>
    <source>
        <strain evidence="1">JCM 30855</strain>
    </source>
</reference>
<keyword evidence="2" id="KW-1185">Reference proteome</keyword>
<organism evidence="1 2">
    <name type="scientific">Bowmanella dokdonensis</name>
    <dbReference type="NCBI Taxonomy" id="751969"/>
    <lineage>
        <taxon>Bacteria</taxon>
        <taxon>Pseudomonadati</taxon>
        <taxon>Pseudomonadota</taxon>
        <taxon>Gammaproteobacteria</taxon>
        <taxon>Alteromonadales</taxon>
        <taxon>Alteromonadaceae</taxon>
        <taxon>Bowmanella</taxon>
    </lineage>
</organism>
<protein>
    <submittedName>
        <fullName evidence="1">Uncharacterized protein</fullName>
    </submittedName>
</protein>
<accession>A0A939IS52</accession>
<dbReference type="Proteomes" id="UP000664654">
    <property type="component" value="Unassembled WGS sequence"/>
</dbReference>